<dbReference type="InterPro" id="IPR029058">
    <property type="entry name" value="AB_hydrolase_fold"/>
</dbReference>
<dbReference type="GeneID" id="4390969"/>
<dbReference type="eggNOG" id="ENOG502SI94">
    <property type="taxonomic scope" value="Eukaryota"/>
</dbReference>
<dbReference type="InterPro" id="IPR000073">
    <property type="entry name" value="AB_hydrolase_1"/>
</dbReference>
<dbReference type="Gene3D" id="3.40.50.1820">
    <property type="entry name" value="alpha/beta hydrolase"/>
    <property type="match status" value="1"/>
</dbReference>
<dbReference type="EMBL" id="CH408031">
    <property type="protein sequence ID" value="EAQ90110.1"/>
    <property type="molecule type" value="Genomic_DNA"/>
</dbReference>
<accession>Q2H3N6</accession>
<gene>
    <name evidence="2" type="ORF">CHGG_06729</name>
</gene>
<keyword evidence="3" id="KW-1185">Reference proteome</keyword>
<dbReference type="SUPFAM" id="SSF53474">
    <property type="entry name" value="alpha/beta-Hydrolases"/>
    <property type="match status" value="1"/>
</dbReference>
<dbReference type="OrthoDB" id="190201at2759"/>
<dbReference type="AlphaFoldDB" id="Q2H3N6"/>
<organism evidence="2 3">
    <name type="scientific">Chaetomium globosum (strain ATCC 6205 / CBS 148.51 / DSM 1962 / NBRC 6347 / NRRL 1970)</name>
    <name type="common">Soil fungus</name>
    <dbReference type="NCBI Taxonomy" id="306901"/>
    <lineage>
        <taxon>Eukaryota</taxon>
        <taxon>Fungi</taxon>
        <taxon>Dikarya</taxon>
        <taxon>Ascomycota</taxon>
        <taxon>Pezizomycotina</taxon>
        <taxon>Sordariomycetes</taxon>
        <taxon>Sordariomycetidae</taxon>
        <taxon>Sordariales</taxon>
        <taxon>Chaetomiaceae</taxon>
        <taxon>Chaetomium</taxon>
    </lineage>
</organism>
<name>Q2H3N6_CHAGB</name>
<evidence type="ECO:0000313" key="3">
    <source>
        <dbReference type="Proteomes" id="UP000001056"/>
    </source>
</evidence>
<dbReference type="InParanoid" id="Q2H3N6"/>
<protein>
    <recommendedName>
        <fullName evidence="1">AB hydrolase-1 domain-containing protein</fullName>
    </recommendedName>
</protein>
<evidence type="ECO:0000259" key="1">
    <source>
        <dbReference type="Pfam" id="PF12697"/>
    </source>
</evidence>
<evidence type="ECO:0000313" key="2">
    <source>
        <dbReference type="EMBL" id="EAQ90110.1"/>
    </source>
</evidence>
<feature type="domain" description="AB hydrolase-1" evidence="1">
    <location>
        <begin position="55"/>
        <end position="313"/>
    </location>
</feature>
<proteinExistence type="predicted"/>
<dbReference type="Proteomes" id="UP000001056">
    <property type="component" value="Unassembled WGS sequence"/>
</dbReference>
<reference evidence="3" key="1">
    <citation type="journal article" date="2015" name="Genome Announc.">
        <title>Draft genome sequence of the cellulolytic fungus Chaetomium globosum.</title>
        <authorList>
            <person name="Cuomo C.A."/>
            <person name="Untereiner W.A."/>
            <person name="Ma L.-J."/>
            <person name="Grabherr M."/>
            <person name="Birren B.W."/>
        </authorList>
    </citation>
    <scope>NUCLEOTIDE SEQUENCE [LARGE SCALE GENOMIC DNA]</scope>
    <source>
        <strain evidence="3">ATCC 6205 / CBS 148.51 / DSM 1962 / NBRC 6347 / NRRL 1970</strain>
    </source>
</reference>
<dbReference type="OMA" id="NLHAVKY"/>
<dbReference type="HOGENOM" id="CLU_034763_0_0_1"/>
<dbReference type="RefSeq" id="XP_001222824.1">
    <property type="nucleotide sequence ID" value="XM_001222823.1"/>
</dbReference>
<dbReference type="Pfam" id="PF12697">
    <property type="entry name" value="Abhydrolase_6"/>
    <property type="match status" value="1"/>
</dbReference>
<dbReference type="VEuPathDB" id="FungiDB:CHGG_06729"/>
<sequence length="332" mass="35509">MESNVAITTSFSRSWRGDICATNGTLTISDTFTIKGTYCTPKGTTADKPPKGLQILVHGITYNKTMWAGFGFSPSNYSWHTAATSRGYATLALDRLGHGANPQHPDPLSVVQPQVQIDIMHAIFAAARSATAPLNAVLGRVYDKVVFVGHSYGAFLGAALGAQYPADADALVLAGYSSYYDFSDMIGADWASAADHDPARFGGLAKGYIVMADETQRTETFYVGGYDAAIPPVDYAYEDTLTVGEIGALAAILGPAVGYTGPVLAVTSVEDAFFCEAPKAKCEEHLTATADAFPDAESFDYFAPENTGHDLTLHYTARDTAEQVHDWLDEKL</sequence>